<keyword evidence="2" id="KW-1185">Reference proteome</keyword>
<sequence length="167" mass="18793">MVLMAAGRKHSEEEMALRSITKRRCFEKHHKEEMVLRSITKKMALRKRHEEEMALRKHTGEEMALGSSQHWHHHPAVCRRHRSTRTGHRSGVSLSASSTDVQTVIHAAHLFLASRFVVVVPLDAVCPSVNTMISIQSNKHTLNSTGSGMAWRVCLQVVGQFSLILLG</sequence>
<dbReference type="EMBL" id="SNSC02000001">
    <property type="protein sequence ID" value="TID27989.1"/>
    <property type="molecule type" value="Genomic_DNA"/>
</dbReference>
<evidence type="ECO:0000313" key="1">
    <source>
        <dbReference type="EMBL" id="TID27989.1"/>
    </source>
</evidence>
<protein>
    <submittedName>
        <fullName evidence="1">Uncharacterized protein</fullName>
    </submittedName>
</protein>
<organism evidence="1 2">
    <name type="scientific">Venturia nashicola</name>
    <dbReference type="NCBI Taxonomy" id="86259"/>
    <lineage>
        <taxon>Eukaryota</taxon>
        <taxon>Fungi</taxon>
        <taxon>Dikarya</taxon>
        <taxon>Ascomycota</taxon>
        <taxon>Pezizomycotina</taxon>
        <taxon>Dothideomycetes</taxon>
        <taxon>Pleosporomycetidae</taxon>
        <taxon>Venturiales</taxon>
        <taxon>Venturiaceae</taxon>
        <taxon>Venturia</taxon>
    </lineage>
</organism>
<dbReference type="Proteomes" id="UP000298493">
    <property type="component" value="Unassembled WGS sequence"/>
</dbReference>
<proteinExistence type="predicted"/>
<name>A0A4Z1PP66_9PEZI</name>
<reference evidence="1 2" key="1">
    <citation type="submission" date="2019-04" db="EMBL/GenBank/DDBJ databases">
        <title>High contiguity whole genome sequence and gene annotation resource for two Venturia nashicola isolates.</title>
        <authorList>
            <person name="Prokchorchik M."/>
            <person name="Won K."/>
            <person name="Lee Y."/>
            <person name="Choi E.D."/>
            <person name="Segonzac C."/>
            <person name="Sohn K.H."/>
        </authorList>
    </citation>
    <scope>NUCLEOTIDE SEQUENCE [LARGE SCALE GENOMIC DNA]</scope>
    <source>
        <strain evidence="1 2">PRI2</strain>
    </source>
</reference>
<comment type="caution">
    <text evidence="1">The sequence shown here is derived from an EMBL/GenBank/DDBJ whole genome shotgun (WGS) entry which is preliminary data.</text>
</comment>
<gene>
    <name evidence="1" type="ORF">E6O75_ATG00756</name>
</gene>
<evidence type="ECO:0000313" key="2">
    <source>
        <dbReference type="Proteomes" id="UP000298493"/>
    </source>
</evidence>
<accession>A0A4Z1PP66</accession>
<dbReference type="AlphaFoldDB" id="A0A4Z1PP66"/>